<gene>
    <name evidence="1" type="ORF">RUMGNA_00568</name>
</gene>
<dbReference type="AlphaFoldDB" id="A7AZ53"/>
<dbReference type="EMBL" id="AAYG02000005">
    <property type="protein sequence ID" value="EDN79057.1"/>
    <property type="molecule type" value="Genomic_DNA"/>
</dbReference>
<evidence type="ECO:0000313" key="1">
    <source>
        <dbReference type="EMBL" id="EDN79057.1"/>
    </source>
</evidence>
<name>A7AZ53_MEDG7</name>
<dbReference type="Proteomes" id="UP000004410">
    <property type="component" value="Unassembled WGS sequence"/>
</dbReference>
<comment type="caution">
    <text evidence="1">The sequence shown here is derived from an EMBL/GenBank/DDBJ whole genome shotgun (WGS) entry which is preliminary data.</text>
</comment>
<proteinExistence type="predicted"/>
<sequence>MIFYLLFSIFRSVLGQPDTLVFDQPPLFIRKMMIFHAKMVWMPLVYIHTILN</sequence>
<accession>A7AZ53</accession>
<protein>
    <submittedName>
        <fullName evidence="1">Uncharacterized protein</fullName>
    </submittedName>
</protein>
<reference evidence="1 2" key="1">
    <citation type="submission" date="2007-04" db="EMBL/GenBank/DDBJ databases">
        <authorList>
            <person name="Fulton L."/>
            <person name="Clifton S."/>
            <person name="Fulton B."/>
            <person name="Xu J."/>
            <person name="Minx P."/>
            <person name="Pepin K.H."/>
            <person name="Johnson M."/>
            <person name="Thiruvilangam P."/>
            <person name="Bhonagiri V."/>
            <person name="Nash W.E."/>
            <person name="Mardis E.R."/>
            <person name="Wilson R.K."/>
        </authorList>
    </citation>
    <scope>NUCLEOTIDE SEQUENCE [LARGE SCALE GENOMIC DNA]</scope>
    <source>
        <strain evidence="1 2">ATCC 29149</strain>
    </source>
</reference>
<reference evidence="1 2" key="2">
    <citation type="submission" date="2007-06" db="EMBL/GenBank/DDBJ databases">
        <title>Draft genome sequence of Ruminococcus gnavus (ATCC 29149).</title>
        <authorList>
            <person name="Sudarsanam P."/>
            <person name="Ley R."/>
            <person name="Guruge J."/>
            <person name="Turnbaugh P.J."/>
            <person name="Mahowald M."/>
            <person name="Liep D."/>
            <person name="Gordon J."/>
        </authorList>
    </citation>
    <scope>NUCLEOTIDE SEQUENCE [LARGE SCALE GENOMIC DNA]</scope>
    <source>
        <strain evidence="1 2">ATCC 29149</strain>
    </source>
</reference>
<organism evidence="1 2">
    <name type="scientific">Mediterraneibacter gnavus (strain ATCC 29149 / DSM 114966 / JCM 6515 / VPI C7-9)</name>
    <name type="common">Ruminococcus gnavus</name>
    <dbReference type="NCBI Taxonomy" id="411470"/>
    <lineage>
        <taxon>Bacteria</taxon>
        <taxon>Bacillati</taxon>
        <taxon>Bacillota</taxon>
        <taxon>Clostridia</taxon>
        <taxon>Lachnospirales</taxon>
        <taxon>Lachnospiraceae</taxon>
        <taxon>Mediterraneibacter</taxon>
    </lineage>
</organism>
<dbReference type="PaxDb" id="411470-RUMGNA_00568"/>
<evidence type="ECO:0000313" key="2">
    <source>
        <dbReference type="Proteomes" id="UP000004410"/>
    </source>
</evidence>